<dbReference type="InterPro" id="IPR033134">
    <property type="entry name" value="Asp/Glu_racemase_AS_2"/>
</dbReference>
<dbReference type="PANTHER" id="PTHR21198:SF2">
    <property type="entry name" value="GLUTAMATE RACEMASE"/>
    <property type="match status" value="1"/>
</dbReference>
<feature type="binding site" evidence="7">
    <location>
        <begin position="18"/>
        <end position="19"/>
    </location>
    <ligand>
        <name>substrate</name>
    </ligand>
</feature>
<keyword evidence="5 7" id="KW-0413">Isomerase</keyword>
<evidence type="ECO:0000313" key="8">
    <source>
        <dbReference type="EMBL" id="TCJ87354.1"/>
    </source>
</evidence>
<dbReference type="InterPro" id="IPR018187">
    <property type="entry name" value="Asp/Glu_racemase_AS_1"/>
</dbReference>
<keyword evidence="3 7" id="KW-0133">Cell shape</keyword>
<dbReference type="EMBL" id="SMFQ01000003">
    <property type="protein sequence ID" value="TCJ87354.1"/>
    <property type="molecule type" value="Genomic_DNA"/>
</dbReference>
<dbReference type="RefSeq" id="WP_243651546.1">
    <property type="nucleotide sequence ID" value="NZ_BAAAFU010000004.1"/>
</dbReference>
<keyword evidence="9" id="KW-1185">Reference proteome</keyword>
<dbReference type="EC" id="5.1.1.3" evidence="2 7"/>
<protein>
    <recommendedName>
        <fullName evidence="2 7">Glutamate racemase</fullName>
        <ecNumber evidence="2 7">5.1.1.3</ecNumber>
    </recommendedName>
</protein>
<dbReference type="Pfam" id="PF01177">
    <property type="entry name" value="Asp_Glu_race"/>
    <property type="match status" value="1"/>
</dbReference>
<evidence type="ECO:0000256" key="6">
    <source>
        <dbReference type="ARBA" id="ARBA00023316"/>
    </source>
</evidence>
<dbReference type="GO" id="GO:0008881">
    <property type="term" value="F:glutamate racemase activity"/>
    <property type="evidence" value="ECO:0007669"/>
    <property type="project" value="UniProtKB-UniRule"/>
</dbReference>
<dbReference type="GO" id="GO:0009252">
    <property type="term" value="P:peptidoglycan biosynthetic process"/>
    <property type="evidence" value="ECO:0007669"/>
    <property type="project" value="UniProtKB-UniRule"/>
</dbReference>
<comment type="similarity">
    <text evidence="7">Belongs to the aspartate/glutamate racemases family.</text>
</comment>
<comment type="pathway">
    <text evidence="7">Cell wall biogenesis; peptidoglycan biosynthesis.</text>
</comment>
<evidence type="ECO:0000313" key="9">
    <source>
        <dbReference type="Proteomes" id="UP000294887"/>
    </source>
</evidence>
<dbReference type="PROSITE" id="PS00923">
    <property type="entry name" value="ASP_GLU_RACEMASE_1"/>
    <property type="match status" value="1"/>
</dbReference>
<dbReference type="Proteomes" id="UP000294887">
    <property type="component" value="Unassembled WGS sequence"/>
</dbReference>
<accession>A0A4R1F468</accession>
<evidence type="ECO:0000256" key="1">
    <source>
        <dbReference type="ARBA" id="ARBA00001602"/>
    </source>
</evidence>
<evidence type="ECO:0000256" key="3">
    <source>
        <dbReference type="ARBA" id="ARBA00022960"/>
    </source>
</evidence>
<dbReference type="FunFam" id="3.40.50.1860:FF:000001">
    <property type="entry name" value="Glutamate racemase"/>
    <property type="match status" value="1"/>
</dbReference>
<comment type="catalytic activity">
    <reaction evidence="1 7">
        <text>L-glutamate = D-glutamate</text>
        <dbReference type="Rhea" id="RHEA:12813"/>
        <dbReference type="ChEBI" id="CHEBI:29985"/>
        <dbReference type="ChEBI" id="CHEBI:29986"/>
        <dbReference type="EC" id="5.1.1.3"/>
    </reaction>
</comment>
<dbReference type="PROSITE" id="PS00924">
    <property type="entry name" value="ASP_GLU_RACEMASE_2"/>
    <property type="match status" value="1"/>
</dbReference>
<evidence type="ECO:0000256" key="4">
    <source>
        <dbReference type="ARBA" id="ARBA00022984"/>
    </source>
</evidence>
<gene>
    <name evidence="7" type="primary">murI</name>
    <name evidence="8" type="ORF">EV695_1864</name>
</gene>
<evidence type="ECO:0000256" key="2">
    <source>
        <dbReference type="ARBA" id="ARBA00013090"/>
    </source>
</evidence>
<dbReference type="InterPro" id="IPR001920">
    <property type="entry name" value="Asp/Glu_race"/>
</dbReference>
<dbReference type="SUPFAM" id="SSF53681">
    <property type="entry name" value="Aspartate/glutamate racemase"/>
    <property type="match status" value="2"/>
</dbReference>
<feature type="binding site" evidence="7">
    <location>
        <begin position="192"/>
        <end position="193"/>
    </location>
    <ligand>
        <name>substrate</name>
    </ligand>
</feature>
<dbReference type="AlphaFoldDB" id="A0A4R1F468"/>
<dbReference type="PANTHER" id="PTHR21198">
    <property type="entry name" value="GLUTAMATE RACEMASE"/>
    <property type="match status" value="1"/>
</dbReference>
<organism evidence="8 9">
    <name type="scientific">Cocleimonas flava</name>
    <dbReference type="NCBI Taxonomy" id="634765"/>
    <lineage>
        <taxon>Bacteria</taxon>
        <taxon>Pseudomonadati</taxon>
        <taxon>Pseudomonadota</taxon>
        <taxon>Gammaproteobacteria</taxon>
        <taxon>Thiotrichales</taxon>
        <taxon>Thiotrichaceae</taxon>
        <taxon>Cocleimonas</taxon>
    </lineage>
</organism>
<dbReference type="NCBIfam" id="TIGR00067">
    <property type="entry name" value="glut_race"/>
    <property type="match status" value="1"/>
</dbReference>
<feature type="binding site" evidence="7">
    <location>
        <begin position="82"/>
        <end position="83"/>
    </location>
    <ligand>
        <name>substrate</name>
    </ligand>
</feature>
<comment type="function">
    <text evidence="7">Provides the (R)-glutamate required for cell wall biosynthesis.</text>
</comment>
<dbReference type="GO" id="GO:0071555">
    <property type="term" value="P:cell wall organization"/>
    <property type="evidence" value="ECO:0007669"/>
    <property type="project" value="UniProtKB-KW"/>
</dbReference>
<reference evidence="8 9" key="1">
    <citation type="submission" date="2019-03" db="EMBL/GenBank/DDBJ databases">
        <title>Genomic Encyclopedia of Type Strains, Phase IV (KMG-IV): sequencing the most valuable type-strain genomes for metagenomic binning, comparative biology and taxonomic classification.</title>
        <authorList>
            <person name="Goeker M."/>
        </authorList>
    </citation>
    <scope>NUCLEOTIDE SEQUENCE [LARGE SCALE GENOMIC DNA]</scope>
    <source>
        <strain evidence="8 9">DSM 24830</strain>
    </source>
</reference>
<evidence type="ECO:0000256" key="5">
    <source>
        <dbReference type="ARBA" id="ARBA00023235"/>
    </source>
</evidence>
<dbReference type="GO" id="GO:0008360">
    <property type="term" value="P:regulation of cell shape"/>
    <property type="evidence" value="ECO:0007669"/>
    <property type="project" value="UniProtKB-KW"/>
</dbReference>
<keyword evidence="4 7" id="KW-0573">Peptidoglycan synthesis</keyword>
<dbReference type="InterPro" id="IPR015942">
    <property type="entry name" value="Asp/Glu/hydantoin_racemase"/>
</dbReference>
<keyword evidence="6 7" id="KW-0961">Cell wall biogenesis/degradation</keyword>
<evidence type="ECO:0000256" key="7">
    <source>
        <dbReference type="HAMAP-Rule" id="MF_00258"/>
    </source>
</evidence>
<dbReference type="Gene3D" id="3.40.50.1860">
    <property type="match status" value="2"/>
</dbReference>
<feature type="binding site" evidence="7">
    <location>
        <begin position="50"/>
        <end position="51"/>
    </location>
    <ligand>
        <name>substrate</name>
    </ligand>
</feature>
<name>A0A4R1F468_9GAMM</name>
<dbReference type="UniPathway" id="UPA00219"/>
<feature type="active site" description="Proton donor/acceptor" evidence="7">
    <location>
        <position position="81"/>
    </location>
</feature>
<dbReference type="HAMAP" id="MF_00258">
    <property type="entry name" value="Glu_racemase"/>
    <property type="match status" value="1"/>
</dbReference>
<proteinExistence type="inferred from homology"/>
<sequence>MSFSMGDSGDPCPIGVFDSGLGGLSVLREIHQLLPHENLIYVGDSAHAPYGDNSAEYVRNRSLIVSEFLLDQGVKAIVVACNTATAEAIDLLRVTLDVPVIGLEPAIKPASKLSKNGIIGVLATQRTINSERLLGLTEQYAADKRVLAQACPGLVEQVEACELESEKTKDLLKHYITPLLTEGVDALILGCTHYPFLIDAIRDITNGIGAGINKDKNIEILETGKPVAVQLQRVLEQHDLQRIVHGNTYSADEKQNHLSNISFYNSSKDPVTLNSMKQLWQRSLQKSINPIAIKALPALEYGHD</sequence>
<dbReference type="InterPro" id="IPR004391">
    <property type="entry name" value="Glu_race"/>
</dbReference>
<feature type="active site" description="Proton donor/acceptor" evidence="7">
    <location>
        <position position="191"/>
    </location>
</feature>
<comment type="caution">
    <text evidence="8">The sequence shown here is derived from an EMBL/GenBank/DDBJ whole genome shotgun (WGS) entry which is preliminary data.</text>
</comment>